<keyword evidence="2" id="KW-1003">Cell membrane</keyword>
<protein>
    <submittedName>
        <fullName evidence="10">ABC transporter permease</fullName>
    </submittedName>
</protein>
<feature type="transmembrane region" description="Helical" evidence="7">
    <location>
        <begin position="333"/>
        <end position="358"/>
    </location>
</feature>
<dbReference type="Pfam" id="PF12704">
    <property type="entry name" value="MacB_PCD"/>
    <property type="match status" value="1"/>
</dbReference>
<evidence type="ECO:0000256" key="7">
    <source>
        <dbReference type="SAM" id="Phobius"/>
    </source>
</evidence>
<evidence type="ECO:0000313" key="11">
    <source>
        <dbReference type="Proteomes" id="UP001320159"/>
    </source>
</evidence>
<keyword evidence="4 7" id="KW-1133">Transmembrane helix</keyword>
<evidence type="ECO:0000259" key="9">
    <source>
        <dbReference type="Pfam" id="PF12704"/>
    </source>
</evidence>
<comment type="caution">
    <text evidence="10">The sequence shown here is derived from an EMBL/GenBank/DDBJ whole genome shotgun (WGS) entry which is preliminary data.</text>
</comment>
<dbReference type="AlphaFoldDB" id="A0AAP2W4X5"/>
<feature type="transmembrane region" description="Helical" evidence="7">
    <location>
        <begin position="256"/>
        <end position="280"/>
    </location>
</feature>
<reference evidence="10 11" key="1">
    <citation type="submission" date="2017-11" db="EMBL/GenBank/DDBJ databases">
        <title>Isolation and Characterization of Family Methanocellaceae Species from Potential Methane Hydrate Area Offshore Southwestern Taiwan.</title>
        <authorList>
            <person name="Zhang W.-L."/>
            <person name="Chen W.-C."/>
            <person name="Lai M.-C."/>
            <person name="Chen S.-C."/>
        </authorList>
    </citation>
    <scope>NUCLEOTIDE SEQUENCE [LARGE SCALE GENOMIC DNA]</scope>
    <source>
        <strain evidence="10 11">CWC-04</strain>
    </source>
</reference>
<evidence type="ECO:0000256" key="1">
    <source>
        <dbReference type="ARBA" id="ARBA00004651"/>
    </source>
</evidence>
<dbReference type="GO" id="GO:0005886">
    <property type="term" value="C:plasma membrane"/>
    <property type="evidence" value="ECO:0007669"/>
    <property type="project" value="UniProtKB-SubCell"/>
</dbReference>
<dbReference type="PANTHER" id="PTHR30572">
    <property type="entry name" value="MEMBRANE COMPONENT OF TRANSPORTER-RELATED"/>
    <property type="match status" value="1"/>
</dbReference>
<evidence type="ECO:0000256" key="5">
    <source>
        <dbReference type="ARBA" id="ARBA00023136"/>
    </source>
</evidence>
<evidence type="ECO:0000313" key="10">
    <source>
        <dbReference type="EMBL" id="MCD1293743.1"/>
    </source>
</evidence>
<dbReference type="InterPro" id="IPR050250">
    <property type="entry name" value="Macrolide_Exporter_MacB"/>
</dbReference>
<comment type="subcellular location">
    <subcellularLocation>
        <location evidence="1">Cell membrane</location>
        <topology evidence="1">Multi-pass membrane protein</topology>
    </subcellularLocation>
</comment>
<feature type="domain" description="ABC3 transporter permease C-terminal" evidence="8">
    <location>
        <begin position="260"/>
        <end position="368"/>
    </location>
</feature>
<accession>A0AAP2W4X5</accession>
<keyword evidence="11" id="KW-1185">Reference proteome</keyword>
<comment type="similarity">
    <text evidence="6">Belongs to the ABC-4 integral membrane protein family.</text>
</comment>
<dbReference type="RefSeq" id="WP_230739954.1">
    <property type="nucleotide sequence ID" value="NZ_PGCK01000001.1"/>
</dbReference>
<dbReference type="EMBL" id="PGCK01000001">
    <property type="protein sequence ID" value="MCD1293743.1"/>
    <property type="molecule type" value="Genomic_DNA"/>
</dbReference>
<evidence type="ECO:0000256" key="2">
    <source>
        <dbReference type="ARBA" id="ARBA00022475"/>
    </source>
</evidence>
<dbReference type="InterPro" id="IPR025857">
    <property type="entry name" value="MacB_PCD"/>
</dbReference>
<evidence type="ECO:0000256" key="6">
    <source>
        <dbReference type="ARBA" id="ARBA00038076"/>
    </source>
</evidence>
<feature type="transmembrane region" description="Helical" evidence="7">
    <location>
        <begin position="300"/>
        <end position="327"/>
    </location>
</feature>
<evidence type="ECO:0000259" key="8">
    <source>
        <dbReference type="Pfam" id="PF02687"/>
    </source>
</evidence>
<organism evidence="10 11">
    <name type="scientific">Methanooceanicella nereidis</name>
    <dbReference type="NCBI Taxonomy" id="2052831"/>
    <lineage>
        <taxon>Archaea</taxon>
        <taxon>Methanobacteriati</taxon>
        <taxon>Methanobacteriota</taxon>
        <taxon>Stenosarchaea group</taxon>
        <taxon>Methanomicrobia</taxon>
        <taxon>Methanocellales</taxon>
        <taxon>Methanocellaceae</taxon>
        <taxon>Methanooceanicella</taxon>
    </lineage>
</organism>
<keyword evidence="5 7" id="KW-0472">Membrane</keyword>
<sequence length="375" mass="40491">MLDISFKNMWQRRTRTLLTIVSIAVCIMLFIVLSTATFYMNKSFTDSMGKFAGQMYVKSPSPMSAASAEFPPVSSSLPMEKAGAILALDGVDKEKSAALLLISLVPSQFQNGPPQVMAVGIPEGSEKAFYSDVKFSEGSGTFTAKDQAILGSEAAKYYNVKAGDRLALMNKELDVIGVAESSESLITNGMVMIPLSTAQDMFNRPSVTTVLLAPVSIDSTSELASKVSEKFPELEVMTQKEMMEALEKMMAQTKTFMGMINMVMLIVAGVVTLMVMIMSVSERTKELGMLRAIGASRSKILVMVMEESLIICLAGAALGILLSFLLMKAMFGGAFASIEIITQAILFMTTIGVIAALYPAVKASKIQPLEALRYE</sequence>
<feature type="transmembrane region" description="Helical" evidence="7">
    <location>
        <begin position="16"/>
        <end position="40"/>
    </location>
</feature>
<dbReference type="InterPro" id="IPR003838">
    <property type="entry name" value="ABC3_permease_C"/>
</dbReference>
<dbReference type="PANTHER" id="PTHR30572:SF4">
    <property type="entry name" value="ABC TRANSPORTER PERMEASE YTRF"/>
    <property type="match status" value="1"/>
</dbReference>
<gene>
    <name evidence="10" type="ORF">CUJ83_01875</name>
</gene>
<name>A0AAP2W4X5_9EURY</name>
<dbReference type="GO" id="GO:0022857">
    <property type="term" value="F:transmembrane transporter activity"/>
    <property type="evidence" value="ECO:0007669"/>
    <property type="project" value="TreeGrafter"/>
</dbReference>
<evidence type="ECO:0000256" key="4">
    <source>
        <dbReference type="ARBA" id="ARBA00022989"/>
    </source>
</evidence>
<dbReference type="Proteomes" id="UP001320159">
    <property type="component" value="Unassembled WGS sequence"/>
</dbReference>
<proteinExistence type="inferred from homology"/>
<feature type="domain" description="MacB-like periplasmic core" evidence="9">
    <location>
        <begin position="16"/>
        <end position="225"/>
    </location>
</feature>
<dbReference type="Pfam" id="PF02687">
    <property type="entry name" value="FtsX"/>
    <property type="match status" value="1"/>
</dbReference>
<keyword evidence="3 7" id="KW-0812">Transmembrane</keyword>
<evidence type="ECO:0000256" key="3">
    <source>
        <dbReference type="ARBA" id="ARBA00022692"/>
    </source>
</evidence>